<accession>A0ABP6DC49</accession>
<dbReference type="InterPro" id="IPR006311">
    <property type="entry name" value="TAT_signal"/>
</dbReference>
<sequence>MNSSQLTRRRILGAGLTMAGGLVVSTGTAGASSPGRMRVLRTPERRFSDLEDYGFRPRYLSVRAGDGAGSRLRLHYLDVRPRSGRWSGETVLLLHGEPAWSYSWRQVIPRLVAAGHRCVAPDLIGFGRSDKPAARSDYTYQRHLDWLREAVFGRLGLRDVTMACHDWGGLLGLRLLAEHPRRFRRVVASNTFLATGDQDLGEAFRRWREYSQTVERFEVGAIIASQTVSGLSPGARAAYDAPFPDESYKSGARHFPMLVPSTPDDPAAEPNRRAWRVLETLPTPFLCAFSDHDPGIAGGAPALIDRIPGAAGQPHTVIKDAGHFLQDDKASELAATVNDFISRTG</sequence>
<evidence type="ECO:0000313" key="3">
    <source>
        <dbReference type="Proteomes" id="UP001501509"/>
    </source>
</evidence>
<evidence type="ECO:0000313" key="2">
    <source>
        <dbReference type="EMBL" id="GAA2636771.1"/>
    </source>
</evidence>
<evidence type="ECO:0000259" key="1">
    <source>
        <dbReference type="Pfam" id="PF00561"/>
    </source>
</evidence>
<keyword evidence="3" id="KW-1185">Reference proteome</keyword>
<protein>
    <submittedName>
        <fullName evidence="2">Haloalkane dehalogenase</fullName>
    </submittedName>
</protein>
<gene>
    <name evidence="2" type="ORF">GCM10010411_90060</name>
</gene>
<dbReference type="InterPro" id="IPR050266">
    <property type="entry name" value="AB_hydrolase_sf"/>
</dbReference>
<dbReference type="Pfam" id="PF00561">
    <property type="entry name" value="Abhydrolase_1"/>
    <property type="match status" value="1"/>
</dbReference>
<organism evidence="2 3">
    <name type="scientific">Actinomadura fulvescens</name>
    <dbReference type="NCBI Taxonomy" id="46160"/>
    <lineage>
        <taxon>Bacteria</taxon>
        <taxon>Bacillati</taxon>
        <taxon>Actinomycetota</taxon>
        <taxon>Actinomycetes</taxon>
        <taxon>Streptosporangiales</taxon>
        <taxon>Thermomonosporaceae</taxon>
        <taxon>Actinomadura</taxon>
    </lineage>
</organism>
<dbReference type="InterPro" id="IPR029058">
    <property type="entry name" value="AB_hydrolase_fold"/>
</dbReference>
<dbReference type="InterPro" id="IPR000639">
    <property type="entry name" value="Epox_hydrolase-like"/>
</dbReference>
<dbReference type="PROSITE" id="PS51318">
    <property type="entry name" value="TAT"/>
    <property type="match status" value="1"/>
</dbReference>
<feature type="domain" description="AB hydrolase-1" evidence="1">
    <location>
        <begin position="90"/>
        <end position="329"/>
    </location>
</feature>
<dbReference type="PRINTS" id="PR00412">
    <property type="entry name" value="EPOXHYDRLASE"/>
</dbReference>
<dbReference type="Gene3D" id="3.40.50.1820">
    <property type="entry name" value="alpha/beta hydrolase"/>
    <property type="match status" value="1"/>
</dbReference>
<dbReference type="PANTHER" id="PTHR43798:SF24">
    <property type="entry name" value="CIS-3-ALKYL-4-ALKYLOXETAN-2-ONE DECARBOXYLASE"/>
    <property type="match status" value="1"/>
</dbReference>
<proteinExistence type="predicted"/>
<dbReference type="NCBIfam" id="NF002043">
    <property type="entry name" value="PRK00870.1"/>
    <property type="match status" value="1"/>
</dbReference>
<dbReference type="EMBL" id="BAAATD010000021">
    <property type="protein sequence ID" value="GAA2636771.1"/>
    <property type="molecule type" value="Genomic_DNA"/>
</dbReference>
<dbReference type="InterPro" id="IPR000073">
    <property type="entry name" value="AB_hydrolase_1"/>
</dbReference>
<name>A0ABP6DC49_9ACTN</name>
<dbReference type="PANTHER" id="PTHR43798">
    <property type="entry name" value="MONOACYLGLYCEROL LIPASE"/>
    <property type="match status" value="1"/>
</dbReference>
<dbReference type="SUPFAM" id="SSF53474">
    <property type="entry name" value="alpha/beta-Hydrolases"/>
    <property type="match status" value="1"/>
</dbReference>
<dbReference type="PRINTS" id="PR00111">
    <property type="entry name" value="ABHYDROLASE"/>
</dbReference>
<reference evidence="3" key="1">
    <citation type="journal article" date="2019" name="Int. J. Syst. Evol. Microbiol.">
        <title>The Global Catalogue of Microorganisms (GCM) 10K type strain sequencing project: providing services to taxonomists for standard genome sequencing and annotation.</title>
        <authorList>
            <consortium name="The Broad Institute Genomics Platform"/>
            <consortium name="The Broad Institute Genome Sequencing Center for Infectious Disease"/>
            <person name="Wu L."/>
            <person name="Ma J."/>
        </authorList>
    </citation>
    <scope>NUCLEOTIDE SEQUENCE [LARGE SCALE GENOMIC DNA]</scope>
    <source>
        <strain evidence="3">JCM 6833</strain>
    </source>
</reference>
<dbReference type="Proteomes" id="UP001501509">
    <property type="component" value="Unassembled WGS sequence"/>
</dbReference>
<comment type="caution">
    <text evidence="2">The sequence shown here is derived from an EMBL/GenBank/DDBJ whole genome shotgun (WGS) entry which is preliminary data.</text>
</comment>